<proteinExistence type="inferred from homology"/>
<dbReference type="KEGG" id="mbr:MONBRDRAFT_34027"/>
<dbReference type="SUPFAM" id="SSF103481">
    <property type="entry name" value="Multidrug resistance efflux transporter EmrE"/>
    <property type="match status" value="1"/>
</dbReference>
<evidence type="ECO:0000256" key="2">
    <source>
        <dbReference type="ARBA" id="ARBA00009976"/>
    </source>
</evidence>
<feature type="transmembrane region" description="Helical" evidence="9">
    <location>
        <begin position="89"/>
        <end position="106"/>
    </location>
</feature>
<feature type="transmembrane region" description="Helical" evidence="9">
    <location>
        <begin position="309"/>
        <end position="326"/>
    </location>
</feature>
<dbReference type="InterPro" id="IPR037185">
    <property type="entry name" value="EmrE-like"/>
</dbReference>
<dbReference type="PIRSF" id="PIRSF005799">
    <property type="entry name" value="UDP-gal_transpt"/>
    <property type="match status" value="1"/>
</dbReference>
<gene>
    <name evidence="10" type="ORF">MONBRDRAFT_34027</name>
</gene>
<feature type="transmembrane region" description="Helical" evidence="9">
    <location>
        <begin position="258"/>
        <end position="278"/>
    </location>
</feature>
<evidence type="ECO:0000256" key="7">
    <source>
        <dbReference type="ARBA" id="ARBA00023034"/>
    </source>
</evidence>
<feature type="transmembrane region" description="Helical" evidence="9">
    <location>
        <begin position="20"/>
        <end position="40"/>
    </location>
</feature>
<keyword evidence="7" id="KW-0333">Golgi apparatus</keyword>
<evidence type="ECO:0000256" key="5">
    <source>
        <dbReference type="ARBA" id="ARBA00022692"/>
    </source>
</evidence>
<evidence type="ECO:0000256" key="9">
    <source>
        <dbReference type="SAM" id="Phobius"/>
    </source>
</evidence>
<dbReference type="RefSeq" id="XP_001749336.1">
    <property type="nucleotide sequence ID" value="XM_001749284.1"/>
</dbReference>
<evidence type="ECO:0000313" key="10">
    <source>
        <dbReference type="EMBL" id="EDQ85857.1"/>
    </source>
</evidence>
<feature type="transmembrane region" description="Helical" evidence="9">
    <location>
        <begin position="150"/>
        <end position="166"/>
    </location>
</feature>
<dbReference type="eggNOG" id="KOG2234">
    <property type="taxonomic scope" value="Eukaryota"/>
</dbReference>
<dbReference type="OMA" id="IEEDMMT"/>
<evidence type="ECO:0000256" key="4">
    <source>
        <dbReference type="ARBA" id="ARBA00022597"/>
    </source>
</evidence>
<dbReference type="FunFam" id="1.10.3730.20:FF:000037">
    <property type="entry name" value="Nucleotide Sugar TransPorter family"/>
    <property type="match status" value="1"/>
</dbReference>
<evidence type="ECO:0000256" key="6">
    <source>
        <dbReference type="ARBA" id="ARBA00022989"/>
    </source>
</evidence>
<dbReference type="STRING" id="81824.A9V9G3"/>
<dbReference type="AlphaFoldDB" id="A9V9G3"/>
<sequence>MAVDSLPGIRAGAIFVPYKYVALVLLMVQTTSSILVLRYSRTREGGAYLSTTAVVMAELFKLLGSAVLLNYERRESPLETIGYMYRELFINWVSSLKLSVPALLYTVQNNLLFVALSNLPAASYQVTYQLKILTTAIFSVIMLGRSLNMYQWLSLVLLMGGVALVQMPSSSDEEDPTAIKPIGNQIVGLIAVLSACCSSGFAGVYFEKILKGTKQSLWLRNVQLGLFGMVLGLIGVYANDGQAVAENGFFQNYDGITWTAISLQAFGGLIIAAVIKYADNILKGFANSISIILTGLISFIMLADFQLTFMFAIGAFLVMGATFLYGHTPAPAASATPAKPNGLPK</sequence>
<accession>A9V9G3</accession>
<dbReference type="GO" id="GO:0055085">
    <property type="term" value="P:transmembrane transport"/>
    <property type="evidence" value="ECO:0000318"/>
    <property type="project" value="GO_Central"/>
</dbReference>
<keyword evidence="3" id="KW-0813">Transport</keyword>
<name>A9V9G3_MONBE</name>
<feature type="transmembrane region" description="Helical" evidence="9">
    <location>
        <begin position="285"/>
        <end position="303"/>
    </location>
</feature>
<dbReference type="Gene3D" id="1.10.3730.20">
    <property type="match status" value="1"/>
</dbReference>
<dbReference type="FunCoup" id="A9V9G3">
    <property type="interactions" value="451"/>
</dbReference>
<evidence type="ECO:0000256" key="8">
    <source>
        <dbReference type="ARBA" id="ARBA00023136"/>
    </source>
</evidence>
<protein>
    <recommendedName>
        <fullName evidence="12">UDP-N-acetylglucosamine transporter</fullName>
    </recommendedName>
</protein>
<evidence type="ECO:0000256" key="3">
    <source>
        <dbReference type="ARBA" id="ARBA00022448"/>
    </source>
</evidence>
<dbReference type="Proteomes" id="UP000001357">
    <property type="component" value="Unassembled WGS sequence"/>
</dbReference>
<comment type="subcellular location">
    <subcellularLocation>
        <location evidence="1">Golgi apparatus membrane</location>
        <topology evidence="1">Multi-pass membrane protein</topology>
    </subcellularLocation>
</comment>
<comment type="similarity">
    <text evidence="2">Belongs to the nucleotide-sugar transporter family. SLC35A subfamily.</text>
</comment>
<organism evidence="10 11">
    <name type="scientific">Monosiga brevicollis</name>
    <name type="common">Choanoflagellate</name>
    <dbReference type="NCBI Taxonomy" id="81824"/>
    <lineage>
        <taxon>Eukaryota</taxon>
        <taxon>Choanoflagellata</taxon>
        <taxon>Craspedida</taxon>
        <taxon>Salpingoecidae</taxon>
        <taxon>Monosiga</taxon>
    </lineage>
</organism>
<feature type="transmembrane region" description="Helical" evidence="9">
    <location>
        <begin position="186"/>
        <end position="206"/>
    </location>
</feature>
<keyword evidence="6 9" id="KW-1133">Transmembrane helix</keyword>
<dbReference type="GO" id="GO:0015165">
    <property type="term" value="F:pyrimidine nucleotide-sugar transmembrane transporter activity"/>
    <property type="evidence" value="ECO:0007669"/>
    <property type="project" value="InterPro"/>
</dbReference>
<keyword evidence="8 9" id="KW-0472">Membrane</keyword>
<feature type="transmembrane region" description="Helical" evidence="9">
    <location>
        <begin position="126"/>
        <end position="143"/>
    </location>
</feature>
<keyword evidence="11" id="KW-1185">Reference proteome</keyword>
<dbReference type="Pfam" id="PF04142">
    <property type="entry name" value="Nuc_sug_transp"/>
    <property type="match status" value="1"/>
</dbReference>
<dbReference type="GO" id="GO:0000139">
    <property type="term" value="C:Golgi membrane"/>
    <property type="evidence" value="ECO:0000318"/>
    <property type="project" value="GO_Central"/>
</dbReference>
<dbReference type="GO" id="GO:0022857">
    <property type="term" value="F:transmembrane transporter activity"/>
    <property type="evidence" value="ECO:0000318"/>
    <property type="project" value="GO_Central"/>
</dbReference>
<evidence type="ECO:0008006" key="12">
    <source>
        <dbReference type="Google" id="ProtNLM"/>
    </source>
</evidence>
<keyword evidence="5 9" id="KW-0812">Transmembrane</keyword>
<evidence type="ECO:0000313" key="11">
    <source>
        <dbReference type="Proteomes" id="UP000001357"/>
    </source>
</evidence>
<dbReference type="NCBIfam" id="TIGR00803">
    <property type="entry name" value="nst"/>
    <property type="match status" value="1"/>
</dbReference>
<dbReference type="InParanoid" id="A9V9G3"/>
<reference evidence="10 11" key="1">
    <citation type="journal article" date="2008" name="Nature">
        <title>The genome of the choanoflagellate Monosiga brevicollis and the origin of metazoans.</title>
        <authorList>
            <consortium name="JGI Sequencing"/>
            <person name="King N."/>
            <person name="Westbrook M.J."/>
            <person name="Young S.L."/>
            <person name="Kuo A."/>
            <person name="Abedin M."/>
            <person name="Chapman J."/>
            <person name="Fairclough S."/>
            <person name="Hellsten U."/>
            <person name="Isogai Y."/>
            <person name="Letunic I."/>
            <person name="Marr M."/>
            <person name="Pincus D."/>
            <person name="Putnam N."/>
            <person name="Rokas A."/>
            <person name="Wright K.J."/>
            <person name="Zuzow R."/>
            <person name="Dirks W."/>
            <person name="Good M."/>
            <person name="Goodstein D."/>
            <person name="Lemons D."/>
            <person name="Li W."/>
            <person name="Lyons J.B."/>
            <person name="Morris A."/>
            <person name="Nichols S."/>
            <person name="Richter D.J."/>
            <person name="Salamov A."/>
            <person name="Bork P."/>
            <person name="Lim W.A."/>
            <person name="Manning G."/>
            <person name="Miller W.T."/>
            <person name="McGinnis W."/>
            <person name="Shapiro H."/>
            <person name="Tjian R."/>
            <person name="Grigoriev I.V."/>
            <person name="Rokhsar D."/>
        </authorList>
    </citation>
    <scope>NUCLEOTIDE SEQUENCE [LARGE SCALE GENOMIC DNA]</scope>
    <source>
        <strain evidence="11">MX1 / ATCC 50154</strain>
    </source>
</reference>
<feature type="transmembrane region" description="Helical" evidence="9">
    <location>
        <begin position="218"/>
        <end position="238"/>
    </location>
</feature>
<dbReference type="PANTHER" id="PTHR10231">
    <property type="entry name" value="NUCLEOTIDE-SUGAR TRANSMEMBRANE TRANSPORTER"/>
    <property type="match status" value="1"/>
</dbReference>
<dbReference type="InterPro" id="IPR007271">
    <property type="entry name" value="Nuc_sug_transpt"/>
</dbReference>
<keyword evidence="4" id="KW-0762">Sugar transport</keyword>
<evidence type="ECO:0000256" key="1">
    <source>
        <dbReference type="ARBA" id="ARBA00004653"/>
    </source>
</evidence>
<dbReference type="EMBL" id="CH991570">
    <property type="protein sequence ID" value="EDQ85857.1"/>
    <property type="molecule type" value="Genomic_DNA"/>
</dbReference>
<dbReference type="GeneID" id="5894607"/>